<dbReference type="HOGENOM" id="CLU_1434293_0_0_1"/>
<dbReference type="GeneID" id="4396722"/>
<dbReference type="Gene3D" id="2.170.270.10">
    <property type="entry name" value="SET domain"/>
    <property type="match status" value="1"/>
</dbReference>
<evidence type="ECO:0000313" key="1">
    <source>
        <dbReference type="EMBL" id="EAQ84180.1"/>
    </source>
</evidence>
<protein>
    <recommendedName>
        <fullName evidence="3">SET domain-containing protein</fullName>
    </recommendedName>
</protein>
<dbReference type="AlphaFoldDB" id="Q2GN70"/>
<keyword evidence="2" id="KW-1185">Reference proteome</keyword>
<dbReference type="STRING" id="306901.Q2GN70"/>
<dbReference type="PANTHER" id="PTHR47332:SF2">
    <property type="entry name" value="SET-6"/>
    <property type="match status" value="1"/>
</dbReference>
<reference evidence="2" key="1">
    <citation type="journal article" date="2015" name="Genome Announc.">
        <title>Draft genome sequence of the cellulolytic fungus Chaetomium globosum.</title>
        <authorList>
            <person name="Cuomo C.A."/>
            <person name="Untereiner W.A."/>
            <person name="Ma L.-J."/>
            <person name="Grabherr M."/>
            <person name="Birren B.W."/>
        </authorList>
    </citation>
    <scope>NUCLEOTIDE SEQUENCE [LARGE SCALE GENOMIC DNA]</scope>
    <source>
        <strain evidence="2">ATCC 6205 / CBS 148.51 / DSM 1962 / NBRC 6347 / NRRL 1970</strain>
    </source>
</reference>
<dbReference type="InterPro" id="IPR046341">
    <property type="entry name" value="SET_dom_sf"/>
</dbReference>
<accession>Q2GN70</accession>
<dbReference type="OMA" id="ESHACKP"/>
<organism evidence="1 2">
    <name type="scientific">Chaetomium globosum (strain ATCC 6205 / CBS 148.51 / DSM 1962 / NBRC 6347 / NRRL 1970)</name>
    <name type="common">Soil fungus</name>
    <dbReference type="NCBI Taxonomy" id="306901"/>
    <lineage>
        <taxon>Eukaryota</taxon>
        <taxon>Fungi</taxon>
        <taxon>Dikarya</taxon>
        <taxon>Ascomycota</taxon>
        <taxon>Pezizomycotina</taxon>
        <taxon>Sordariomycetes</taxon>
        <taxon>Sordariomycetidae</taxon>
        <taxon>Sordariales</taxon>
        <taxon>Chaetomiaceae</taxon>
        <taxon>Chaetomium</taxon>
    </lineage>
</organism>
<name>Q2GN70_CHAGB</name>
<gene>
    <name evidence="1" type="ORF">CHGG_10584</name>
</gene>
<dbReference type="EMBL" id="CH408035">
    <property type="protein sequence ID" value="EAQ84180.1"/>
    <property type="molecule type" value="Genomic_DNA"/>
</dbReference>
<dbReference type="PANTHER" id="PTHR47332">
    <property type="entry name" value="SET DOMAIN-CONTAINING PROTEIN 5"/>
    <property type="match status" value="1"/>
</dbReference>
<dbReference type="VEuPathDB" id="FungiDB:CHGG_10584"/>
<evidence type="ECO:0008006" key="3">
    <source>
        <dbReference type="Google" id="ProtNLM"/>
    </source>
</evidence>
<evidence type="ECO:0000313" key="2">
    <source>
        <dbReference type="Proteomes" id="UP000001056"/>
    </source>
</evidence>
<proteinExistence type="predicted"/>
<dbReference type="InParanoid" id="Q2GN70"/>
<dbReference type="eggNOG" id="ENOG502RF0M">
    <property type="taxonomic scope" value="Eukaryota"/>
</dbReference>
<dbReference type="OrthoDB" id="438641at2759"/>
<sequence>MTTNSFGVEIDGKGVHGAVPTKDCTDESHACKPSAITRFNATSLSNTATAFHDILPNEELTISYAEFGLPSTARQRSLRKWGFTCTCALCSLPAAELAASDERRTRVSRLGKEVIELVTHGGSREDLRTAAELYAEAVDAVREEGLVPHLGGHYQVLGQLWAAAGEVERGREWVRRGKVETEGFEGVWG</sequence>
<dbReference type="RefSeq" id="XP_001228511.1">
    <property type="nucleotide sequence ID" value="XM_001228510.1"/>
</dbReference>
<dbReference type="InterPro" id="IPR053185">
    <property type="entry name" value="SET_domain_protein"/>
</dbReference>
<dbReference type="SUPFAM" id="SSF82199">
    <property type="entry name" value="SET domain"/>
    <property type="match status" value="1"/>
</dbReference>
<dbReference type="Proteomes" id="UP000001056">
    <property type="component" value="Unassembled WGS sequence"/>
</dbReference>